<gene>
    <name evidence="19" type="ORF">PCON_10022</name>
</gene>
<keyword evidence="13 17" id="KW-0472">Membrane</keyword>
<evidence type="ECO:0000256" key="4">
    <source>
        <dbReference type="ARBA" id="ARBA00019541"/>
    </source>
</evidence>
<evidence type="ECO:0000256" key="17">
    <source>
        <dbReference type="SAM" id="Phobius"/>
    </source>
</evidence>
<dbReference type="AlphaFoldDB" id="U4LHX5"/>
<dbReference type="InterPro" id="IPR015943">
    <property type="entry name" value="WD40/YVTN_repeat-like_dom_sf"/>
</dbReference>
<organism evidence="19 20">
    <name type="scientific">Pyronema omphalodes (strain CBS 100304)</name>
    <name type="common">Pyronema confluens</name>
    <dbReference type="NCBI Taxonomy" id="1076935"/>
    <lineage>
        <taxon>Eukaryota</taxon>
        <taxon>Fungi</taxon>
        <taxon>Dikarya</taxon>
        <taxon>Ascomycota</taxon>
        <taxon>Pezizomycotina</taxon>
        <taxon>Pezizomycetes</taxon>
        <taxon>Pezizales</taxon>
        <taxon>Pyronemataceae</taxon>
        <taxon>Pyronema</taxon>
    </lineage>
</organism>
<feature type="transmembrane region" description="Helical" evidence="17">
    <location>
        <begin position="48"/>
        <end position="70"/>
    </location>
</feature>
<evidence type="ECO:0000256" key="8">
    <source>
        <dbReference type="ARBA" id="ARBA00022824"/>
    </source>
</evidence>
<evidence type="ECO:0000256" key="12">
    <source>
        <dbReference type="ARBA" id="ARBA00023121"/>
    </source>
</evidence>
<name>U4LHX5_PYROM</name>
<dbReference type="InterPro" id="IPR030225">
    <property type="entry name" value="SCAP"/>
</dbReference>
<keyword evidence="9 17" id="KW-1133">Transmembrane helix</keyword>
<dbReference type="GO" id="GO:0005789">
    <property type="term" value="C:endoplasmic reticulum membrane"/>
    <property type="evidence" value="ECO:0007669"/>
    <property type="project" value="UniProtKB-SubCell"/>
</dbReference>
<keyword evidence="5" id="KW-0853">WD repeat</keyword>
<keyword evidence="8" id="KW-0256">Endoplasmic reticulum</keyword>
<dbReference type="eggNOG" id="KOG1933">
    <property type="taxonomic scope" value="Eukaryota"/>
</dbReference>
<keyword evidence="14" id="KW-0325">Glycoprotein</keyword>
<sequence length="1156" mass="128073">MVCPPSARRLWALISPLRHTSQPPRLSPTSPLRIVFERHGAAVARHPVIYIVLSVTLSVILSYPSVFLYFNGSPGPSSVTHHVWTSATPFLYPSAAPDIGIKQAWIAGSYMEALSQDVLQEGLKIQQALLPEAVCRSSPSEGYMKDLVHGNGESIMPDGMFFHTPLLYWNCSLSAVENDHRILKTVNENLFQQSAAGITLRWGSVFAGKQFSHQKLIAADALVISMFYDLNSTAGELWDQRAVKIAKEAQIHKRFNVYPSNGKEDYNLLYEVATSIMSSFTMLAILKVPVSHVPREVFPFVVVVIGLENMFRLINAVFATPAEKPTTLRISSALGEVGFLSGIAVGTDIMIMALIARLSVPAVREFCLFAGVALMVDYILHMTFFLAVLSVDVRRLELQDSLDKFMSRSAKEKYYDDVGLIGENTLQKQSTVAEFLFRGGSPLSTRIAGSAIMICFAVALNIHFLDNQHPITTFFMLLEMLRTPNAFKHRPTDHAMPLNVARTPIAWLSKQDEYTGMELIRAAKHIGAAPTDAVRIIAKAYQPLFFELAGSDRAETPGKMPNIISTIDIDILKDHMQMFCLTVVMVGAAVTLLMNYLLLWNDIPENQPLSSDNGGGFLKCQTLTQGHSLDIAMLATSPKGVLVSVGFDRRICVWKLKGNLQNCLKVNIWPVCGEQSLWPILAITLDDKGEWLAIAPKCGKISFYQVDKAQLYRSIEIDLKGTAPAAFFFTPRPWHNEAIHGPRPADLHVPRLIIMRNDGWLFEVFLKTREIVRHKISSHDIVVSSCQLVHNQKLPLRVISACDRGSLSITTKTSASGEWHTIPLDLTTPPGMYPTLKPGEPCTIVPLSQLGMVLSARSCNVELVDIISGSIVRTFQTGQLKPGTLRAFHSQLSMCMFCGCPAFHTFSLCYTERESNMFMMHTFSTNPRNKSREIICLRSERDRREKKCAGFESVTEATHWLENVQGWETIKDMCVGIRRRESRTGEEGSGDDVNDAAGDWGGRGGRASGSSSRIGRGASFAGITLPPLLRQRNKKQTRKPQRQIVMEEEEWEAWTMNANGLVATYPLTDDPILGNALGNAQGFGLGSGMGNDLNTHEGLLVSKAGPVRKVGAKSVAVGFGNNVKVLLVGQEWFEPEQDEDLNMIPHSRRGKVYRVK</sequence>
<dbReference type="PANTHER" id="PTHR46378">
    <property type="entry name" value="STEROL REGULATORY ELEMENT-BINDING PROTEIN CLEAVAGE-ACTIVATING PROTEIN"/>
    <property type="match status" value="1"/>
</dbReference>
<evidence type="ECO:0000256" key="3">
    <source>
        <dbReference type="ARBA" id="ARBA00007410"/>
    </source>
</evidence>
<dbReference type="PANTHER" id="PTHR46378:SF1">
    <property type="entry name" value="STEROL REGULATORY ELEMENT-BINDING PROTEIN CLEAVAGE-ACTIVATING PROTEIN"/>
    <property type="match status" value="1"/>
</dbReference>
<dbReference type="GO" id="GO:0045540">
    <property type="term" value="P:regulation of cholesterol biosynthetic process"/>
    <property type="evidence" value="ECO:0007669"/>
    <property type="project" value="TreeGrafter"/>
</dbReference>
<keyword evidence="6 17" id="KW-0812">Transmembrane</keyword>
<feature type="transmembrane region" description="Helical" evidence="17">
    <location>
        <begin position="447"/>
        <end position="465"/>
    </location>
</feature>
<evidence type="ECO:0000313" key="19">
    <source>
        <dbReference type="EMBL" id="CCX31132.1"/>
    </source>
</evidence>
<dbReference type="GO" id="GO:0032936">
    <property type="term" value="C:SREBP-SCAP complex"/>
    <property type="evidence" value="ECO:0007669"/>
    <property type="project" value="TreeGrafter"/>
</dbReference>
<dbReference type="InterPro" id="IPR036322">
    <property type="entry name" value="WD40_repeat_dom_sf"/>
</dbReference>
<protein>
    <recommendedName>
        <fullName evidence="4">Sterol regulatory element-binding protein cleavage-activating protein</fullName>
    </recommendedName>
</protein>
<evidence type="ECO:0000313" key="20">
    <source>
        <dbReference type="Proteomes" id="UP000018144"/>
    </source>
</evidence>
<comment type="similarity">
    <text evidence="3">Belongs to the WD repeat SCAP family.</text>
</comment>
<dbReference type="EMBL" id="HF935541">
    <property type="protein sequence ID" value="CCX31132.1"/>
    <property type="molecule type" value="Genomic_DNA"/>
</dbReference>
<dbReference type="Gene3D" id="2.130.10.10">
    <property type="entry name" value="YVTN repeat-like/Quinoprotein amine dehydrogenase"/>
    <property type="match status" value="1"/>
</dbReference>
<evidence type="ECO:0000256" key="11">
    <source>
        <dbReference type="ARBA" id="ARBA00023098"/>
    </source>
</evidence>
<dbReference type="InterPro" id="IPR000731">
    <property type="entry name" value="SSD"/>
</dbReference>
<keyword evidence="20" id="KW-1185">Reference proteome</keyword>
<dbReference type="OMA" id="EFQFRPM"/>
<comment type="subcellular location">
    <subcellularLocation>
        <location evidence="1">Endoplasmic reticulum membrane</location>
        <topology evidence="1">Multi-pass membrane protein</topology>
    </subcellularLocation>
    <subcellularLocation>
        <location evidence="2">Golgi apparatus membrane</location>
        <topology evidence="2">Multi-pass membrane protein</topology>
    </subcellularLocation>
</comment>
<dbReference type="GO" id="GO:0032933">
    <property type="term" value="P:SREBP signaling pathway"/>
    <property type="evidence" value="ECO:0007669"/>
    <property type="project" value="InterPro"/>
</dbReference>
<evidence type="ECO:0000256" key="15">
    <source>
        <dbReference type="ARBA" id="ARBA00023221"/>
    </source>
</evidence>
<feature type="domain" description="SSD" evidence="18">
    <location>
        <begin position="269"/>
        <end position="391"/>
    </location>
</feature>
<dbReference type="Proteomes" id="UP000018144">
    <property type="component" value="Unassembled WGS sequence"/>
</dbReference>
<feature type="transmembrane region" description="Helical" evidence="17">
    <location>
        <begin position="579"/>
        <end position="600"/>
    </location>
</feature>
<dbReference type="InterPro" id="IPR053958">
    <property type="entry name" value="HMGCR/SNAP/NPC1-like_SSD"/>
</dbReference>
<dbReference type="GO" id="GO:0008202">
    <property type="term" value="P:steroid metabolic process"/>
    <property type="evidence" value="ECO:0007669"/>
    <property type="project" value="UniProtKB-KW"/>
</dbReference>
<evidence type="ECO:0000256" key="14">
    <source>
        <dbReference type="ARBA" id="ARBA00023180"/>
    </source>
</evidence>
<dbReference type="PROSITE" id="PS50156">
    <property type="entry name" value="SSD"/>
    <property type="match status" value="1"/>
</dbReference>
<accession>U4LHX5</accession>
<evidence type="ECO:0000256" key="9">
    <source>
        <dbReference type="ARBA" id="ARBA00022989"/>
    </source>
</evidence>
<feature type="compositionally biased region" description="Low complexity" evidence="16">
    <location>
        <begin position="1008"/>
        <end position="1018"/>
    </location>
</feature>
<evidence type="ECO:0000259" key="18">
    <source>
        <dbReference type="PROSITE" id="PS50156"/>
    </source>
</evidence>
<evidence type="ECO:0000256" key="5">
    <source>
        <dbReference type="ARBA" id="ARBA00022574"/>
    </source>
</evidence>
<dbReference type="GO" id="GO:0032934">
    <property type="term" value="F:sterol binding"/>
    <property type="evidence" value="ECO:0007669"/>
    <property type="project" value="InterPro"/>
</dbReference>
<feature type="transmembrane region" description="Helical" evidence="17">
    <location>
        <begin position="338"/>
        <end position="356"/>
    </location>
</feature>
<dbReference type="GO" id="GO:0000139">
    <property type="term" value="C:Golgi membrane"/>
    <property type="evidence" value="ECO:0007669"/>
    <property type="project" value="UniProtKB-SubCell"/>
</dbReference>
<keyword evidence="12" id="KW-0446">Lipid-binding</keyword>
<evidence type="ECO:0000256" key="16">
    <source>
        <dbReference type="SAM" id="MobiDB-lite"/>
    </source>
</evidence>
<keyword evidence="7" id="KW-0677">Repeat</keyword>
<dbReference type="SUPFAM" id="SSF50978">
    <property type="entry name" value="WD40 repeat-like"/>
    <property type="match status" value="1"/>
</dbReference>
<evidence type="ECO:0000256" key="2">
    <source>
        <dbReference type="ARBA" id="ARBA00004653"/>
    </source>
</evidence>
<dbReference type="STRING" id="1076935.U4LHX5"/>
<proteinExistence type="inferred from homology"/>
<keyword evidence="10" id="KW-0333">Golgi apparatus</keyword>
<dbReference type="OrthoDB" id="1914839at2759"/>
<feature type="region of interest" description="Disordered" evidence="16">
    <location>
        <begin position="981"/>
        <end position="1018"/>
    </location>
</feature>
<feature type="transmembrane region" description="Helical" evidence="17">
    <location>
        <begin position="368"/>
        <end position="391"/>
    </location>
</feature>
<evidence type="ECO:0000256" key="6">
    <source>
        <dbReference type="ARBA" id="ARBA00022692"/>
    </source>
</evidence>
<reference evidence="19 20" key="1">
    <citation type="journal article" date="2013" name="PLoS Genet.">
        <title>The genome and development-dependent transcriptomes of Pyronema confluens: a window into fungal evolution.</title>
        <authorList>
            <person name="Traeger S."/>
            <person name="Altegoer F."/>
            <person name="Freitag M."/>
            <person name="Gabaldon T."/>
            <person name="Kempken F."/>
            <person name="Kumar A."/>
            <person name="Marcet-Houben M."/>
            <person name="Poggeler S."/>
            <person name="Stajich J.E."/>
            <person name="Nowrousian M."/>
        </authorList>
    </citation>
    <scope>NUCLEOTIDE SEQUENCE [LARGE SCALE GENOMIC DNA]</scope>
    <source>
        <strain evidence="20">CBS 100304</strain>
        <tissue evidence="19">Vegetative mycelium</tissue>
    </source>
</reference>
<keyword evidence="11" id="KW-0443">Lipid metabolism</keyword>
<keyword evidence="15" id="KW-0753">Steroid metabolism</keyword>
<evidence type="ECO:0000256" key="1">
    <source>
        <dbReference type="ARBA" id="ARBA00004477"/>
    </source>
</evidence>
<evidence type="ECO:0000256" key="13">
    <source>
        <dbReference type="ARBA" id="ARBA00023136"/>
    </source>
</evidence>
<evidence type="ECO:0000256" key="10">
    <source>
        <dbReference type="ARBA" id="ARBA00023034"/>
    </source>
</evidence>
<dbReference type="Pfam" id="PF12349">
    <property type="entry name" value="Sterol-sensing"/>
    <property type="match status" value="1"/>
</dbReference>
<evidence type="ECO:0000256" key="7">
    <source>
        <dbReference type="ARBA" id="ARBA00022737"/>
    </source>
</evidence>